<sequence length="35" mass="4021">MHHNPTMIIFFTRSLVSPLMSEILSQSRSKGSYSH</sequence>
<organism evidence="1">
    <name type="scientific">Arundo donax</name>
    <name type="common">Giant reed</name>
    <name type="synonym">Donax arundinaceus</name>
    <dbReference type="NCBI Taxonomy" id="35708"/>
    <lineage>
        <taxon>Eukaryota</taxon>
        <taxon>Viridiplantae</taxon>
        <taxon>Streptophyta</taxon>
        <taxon>Embryophyta</taxon>
        <taxon>Tracheophyta</taxon>
        <taxon>Spermatophyta</taxon>
        <taxon>Magnoliopsida</taxon>
        <taxon>Liliopsida</taxon>
        <taxon>Poales</taxon>
        <taxon>Poaceae</taxon>
        <taxon>PACMAD clade</taxon>
        <taxon>Arundinoideae</taxon>
        <taxon>Arundineae</taxon>
        <taxon>Arundo</taxon>
    </lineage>
</organism>
<evidence type="ECO:0000313" key="1">
    <source>
        <dbReference type="EMBL" id="JAD66052.1"/>
    </source>
</evidence>
<dbReference type="AlphaFoldDB" id="A0A0A9C3F1"/>
<name>A0A0A9C3F1_ARUDO</name>
<dbReference type="EMBL" id="GBRH01231843">
    <property type="protein sequence ID" value="JAD66052.1"/>
    <property type="molecule type" value="Transcribed_RNA"/>
</dbReference>
<protein>
    <submittedName>
        <fullName evidence="1">Uncharacterized protein</fullName>
    </submittedName>
</protein>
<reference evidence="1" key="2">
    <citation type="journal article" date="2015" name="Data Brief">
        <title>Shoot transcriptome of the giant reed, Arundo donax.</title>
        <authorList>
            <person name="Barrero R.A."/>
            <person name="Guerrero F.D."/>
            <person name="Moolhuijzen P."/>
            <person name="Goolsby J.A."/>
            <person name="Tidwell J."/>
            <person name="Bellgard S.E."/>
            <person name="Bellgard M.I."/>
        </authorList>
    </citation>
    <scope>NUCLEOTIDE SEQUENCE</scope>
    <source>
        <tissue evidence="1">Shoot tissue taken approximately 20 cm above the soil surface</tissue>
    </source>
</reference>
<reference evidence="1" key="1">
    <citation type="submission" date="2014-09" db="EMBL/GenBank/DDBJ databases">
        <authorList>
            <person name="Magalhaes I.L.F."/>
            <person name="Oliveira U."/>
            <person name="Santos F.R."/>
            <person name="Vidigal T.H.D.A."/>
            <person name="Brescovit A.D."/>
            <person name="Santos A.J."/>
        </authorList>
    </citation>
    <scope>NUCLEOTIDE SEQUENCE</scope>
    <source>
        <tissue evidence="1">Shoot tissue taken approximately 20 cm above the soil surface</tissue>
    </source>
</reference>
<accession>A0A0A9C3F1</accession>
<proteinExistence type="predicted"/>